<protein>
    <submittedName>
        <fullName evidence="4">Caspase family protein</fullName>
    </submittedName>
</protein>
<keyword evidence="5" id="KW-1185">Reference proteome</keyword>
<evidence type="ECO:0000259" key="1">
    <source>
        <dbReference type="Pfam" id="PF00656"/>
    </source>
</evidence>
<name>A0ABZ1TVZ0_9ACTN</name>
<dbReference type="Pfam" id="PF24410">
    <property type="entry name" value="wHTH-HSP90_Na-assoc"/>
    <property type="match status" value="7"/>
</dbReference>
<sequence length="1574" mass="170871">MKGSFRALLIGVPKYRDEHITDLPFVRDDLAELEEALSSAGYEVVVHEPDETDRESIDAAVETFFQQAAAGQTLLVYLSGHGIHHDGTDYLVPRGALTSARDFRGKCLALDFAPYVEQSPAGDVAVLVDACREGIVMREMAPSNAVGWSEAKVRRVGRRHYCHVYACSPGERARYATAGGTTFSLFSRALSTVVASETGPSTLADLQEQLQTAVDALTSEHECPRQQVRVRAEGELDGFVLFERPDREPAGAAGEHPWVVRAREHPAWRQVADGPGAEVMRTAVTALVERLAPPAAADDRSLADDPWRLTDLAERMSGRLGWLLSKVLNAEKLALAPAEAALLVAAPFAHVACANRVAVEALSVGPTDLAPVASPSPIRAGYEQFVTGRARLVRRAAQAESGGDTAGAAGIAWWLFRQWLAGKPGGHHENVLTALCGPVGALTEHLTAPGDRDLVAELFALDALPSLLRSLRTSYDTTAIRPVRQLAGATEAEQYVREELLGALLAVAHQLAVDPLRLPDVVVEHLGISYAVDLAELHRTIQGARWDPRGRTRVLTAACHHPAVGLALRQHAAALDTLLGAIDLHAGADPQLAPLQDLPVHATADQVHAAADERGRPIYESTDLRFRLADDRIQELLMGEQLYGDQALAIRELYQNALDACRYRDARTTYLRRRDPHVPAWSGRIDFRRGVDEQGQAYLECRDNGIGMGERELREVFSYAGMRFADLPEFLDEQAAWRAEGIEFHPNSRFGIGVLSYFMMADDISVTTSRLDRDGHPGDRLQVDIAGPGSVFRIRNLGRGHDAGTVVRLHLRNPETAPSCTDLLRRLLWISPYDVTAEDAGERLEWEAGVLSPFAPLGAEDPYADKAVRAKDARVAATDRADVWWTGSWGAVLADGLWAGLRFYGAVIDLSGTQAPRLTVDRTRTLGYDRAHALRLLHEQIPALLREGCTMLDRQWLSALVDHHPVLADAVLEAAVAERHRPWLVGGNEVDITVLGCFPSDSLLLADSGQQPAVPTLVVGRSGAPERLVNWRMACWAAAGGVPGVTVAGGNVPVAARPTDEGLLRWSLPEPREDRSWFLRTADWMDPAEPVPLGHVLSVARWASRDPAEVAARFAELGYSLREGQPVPDEVLDDDLAVLSRRVNGRPPWLGAAEPVPLGHVLFAAKQLKWPPEAVVGRLESLGVGRTDHLVFPLPPGTENLLVPDPGQDPNWLFPGAPVPLWKVLAVAEATNRRPREVVDGLAALGHPFEGTMVPEAVEDDDYMLLSRYLAPEGPWLDTGEAVSARHVLAVASELNRAPGDVVARLRELGHRVADGVRIPSALDDDDLLLLNGYEDDEREPELTVLGALAPMGHVLWCAVELEWSPVAVAERLAMLGHPLPDGAATPDRVLSDDRLILSAELDWRGPWLSPDVPVPIGHVLRAASRLSRPPAEVAARLAGFGHRLPEGVGLPDAVDSEDLLMLSQRRNCQAPWLEPGEQAGIWHVLAAARDLEMSPDEVAARLAVLGHPLPLGTTTAHGAESFMLAGNDLGPSPDRPVPLADVLRMSGERHSPADTARRLQDLGFTLAGDVVYE</sequence>
<evidence type="ECO:0000259" key="2">
    <source>
        <dbReference type="Pfam" id="PF24401"/>
    </source>
</evidence>
<feature type="domain" description="wHTH-Hsp90 Na associated" evidence="3">
    <location>
        <begin position="1455"/>
        <end position="1507"/>
    </location>
</feature>
<dbReference type="Pfam" id="PF00656">
    <property type="entry name" value="Peptidase_C14"/>
    <property type="match status" value="1"/>
</dbReference>
<dbReference type="InterPro" id="IPR036890">
    <property type="entry name" value="HATPase_C_sf"/>
</dbReference>
<dbReference type="Pfam" id="PF24401">
    <property type="entry name" value="iHD-CE"/>
    <property type="match status" value="1"/>
</dbReference>
<accession>A0ABZ1TVZ0</accession>
<dbReference type="InterPro" id="IPR020575">
    <property type="entry name" value="Hsp90_N"/>
</dbReference>
<feature type="domain" description="wHTH-Hsp90 Na associated" evidence="3">
    <location>
        <begin position="1082"/>
        <end position="1119"/>
    </location>
</feature>
<dbReference type="InterPro" id="IPR011600">
    <property type="entry name" value="Pept_C14_caspase"/>
</dbReference>
<dbReference type="EMBL" id="CP108110">
    <property type="protein sequence ID" value="WUQ82530.1"/>
    <property type="molecule type" value="Genomic_DNA"/>
</dbReference>
<dbReference type="SUPFAM" id="SSF55874">
    <property type="entry name" value="ATPase domain of HSP90 chaperone/DNA topoisomerase II/histidine kinase"/>
    <property type="match status" value="1"/>
</dbReference>
<dbReference type="Gene3D" id="3.40.50.1460">
    <property type="match status" value="1"/>
</dbReference>
<proteinExistence type="predicted"/>
<feature type="domain" description="wHTH-Hsp90 Na associated" evidence="3">
    <location>
        <begin position="1131"/>
        <end position="1183"/>
    </location>
</feature>
<dbReference type="InterPro" id="IPR052039">
    <property type="entry name" value="Caspase-related_regulators"/>
</dbReference>
<feature type="domain" description="wHTH-Hsp90 Na associated" evidence="3">
    <location>
        <begin position="1390"/>
        <end position="1443"/>
    </location>
</feature>
<dbReference type="Proteomes" id="UP001432222">
    <property type="component" value="Chromosome"/>
</dbReference>
<gene>
    <name evidence="4" type="ORF">OHA16_05780</name>
</gene>
<organism evidence="4 5">
    <name type="scientific">Kitasatospora purpeofusca</name>
    <dbReference type="NCBI Taxonomy" id="67352"/>
    <lineage>
        <taxon>Bacteria</taxon>
        <taxon>Bacillati</taxon>
        <taxon>Actinomycetota</taxon>
        <taxon>Actinomycetes</taxon>
        <taxon>Kitasatosporales</taxon>
        <taxon>Streptomycetaceae</taxon>
        <taxon>Kitasatospora</taxon>
    </lineage>
</organism>
<evidence type="ECO:0000313" key="5">
    <source>
        <dbReference type="Proteomes" id="UP001432222"/>
    </source>
</evidence>
<dbReference type="InterPro" id="IPR029030">
    <property type="entry name" value="Caspase-like_dom_sf"/>
</dbReference>
<dbReference type="PRINTS" id="PR00775">
    <property type="entry name" value="HEATSHOCK90"/>
</dbReference>
<reference evidence="4" key="1">
    <citation type="submission" date="2022-10" db="EMBL/GenBank/DDBJ databases">
        <title>The complete genomes of actinobacterial strains from the NBC collection.</title>
        <authorList>
            <person name="Joergensen T.S."/>
            <person name="Alvarez Arevalo M."/>
            <person name="Sterndorff E.B."/>
            <person name="Faurdal D."/>
            <person name="Vuksanovic O."/>
            <person name="Mourched A.-S."/>
            <person name="Charusanti P."/>
            <person name="Shaw S."/>
            <person name="Blin K."/>
            <person name="Weber T."/>
        </authorList>
    </citation>
    <scope>NUCLEOTIDE SEQUENCE</scope>
    <source>
        <strain evidence="4">NBC_00222</strain>
    </source>
</reference>
<dbReference type="PANTHER" id="PTHR22576">
    <property type="entry name" value="MUCOSA ASSOCIATED LYMPHOID TISSUE LYMPHOMA TRANSLOCATION PROTEIN 1/PARACASPASE"/>
    <property type="match status" value="1"/>
</dbReference>
<feature type="domain" description="wHTH-Hsp90 Na associated" evidence="3">
    <location>
        <begin position="1258"/>
        <end position="1311"/>
    </location>
</feature>
<dbReference type="InterPro" id="IPR056506">
    <property type="entry name" value="iHD-CE"/>
</dbReference>
<evidence type="ECO:0000313" key="4">
    <source>
        <dbReference type="EMBL" id="WUQ82530.1"/>
    </source>
</evidence>
<feature type="domain" description="iHD-CE" evidence="2">
    <location>
        <begin position="258"/>
        <end position="610"/>
    </location>
</feature>
<dbReference type="RefSeq" id="WP_328953584.1">
    <property type="nucleotide sequence ID" value="NZ_CP108110.1"/>
</dbReference>
<dbReference type="SUPFAM" id="SSF52129">
    <property type="entry name" value="Caspase-like"/>
    <property type="match status" value="1"/>
</dbReference>
<evidence type="ECO:0000259" key="3">
    <source>
        <dbReference type="Pfam" id="PF24410"/>
    </source>
</evidence>
<dbReference type="PANTHER" id="PTHR22576:SF37">
    <property type="entry name" value="MUCOSA-ASSOCIATED LYMPHOID TISSUE LYMPHOMA TRANSLOCATION PROTEIN 1"/>
    <property type="match status" value="1"/>
</dbReference>
<feature type="domain" description="wHTH-Hsp90 Na associated" evidence="3">
    <location>
        <begin position="1207"/>
        <end position="1247"/>
    </location>
</feature>
<feature type="domain" description="wHTH-Hsp90 Na associated" evidence="3">
    <location>
        <begin position="1323"/>
        <end position="1377"/>
    </location>
</feature>
<dbReference type="Gene3D" id="3.30.565.10">
    <property type="entry name" value="Histidine kinase-like ATPase, C-terminal domain"/>
    <property type="match status" value="1"/>
</dbReference>
<dbReference type="InterPro" id="IPR056507">
    <property type="entry name" value="wHTH-HSP90_Na-assoc"/>
</dbReference>
<feature type="domain" description="Peptidase C14 caspase" evidence="1">
    <location>
        <begin position="6"/>
        <end position="215"/>
    </location>
</feature>